<dbReference type="EMBL" id="GG662770">
    <property type="protein sequence ID" value="EWS75494.1"/>
    <property type="molecule type" value="Genomic_DNA"/>
</dbReference>
<accession>W7XL14</accession>
<evidence type="ECO:0008006" key="4">
    <source>
        <dbReference type="Google" id="ProtNLM"/>
    </source>
</evidence>
<evidence type="ECO:0000313" key="2">
    <source>
        <dbReference type="EMBL" id="EWS75494.1"/>
    </source>
</evidence>
<evidence type="ECO:0000256" key="1">
    <source>
        <dbReference type="SAM" id="SignalP"/>
    </source>
</evidence>
<keyword evidence="1" id="KW-0732">Signal</keyword>
<evidence type="ECO:0000313" key="3">
    <source>
        <dbReference type="Proteomes" id="UP000009168"/>
    </source>
</evidence>
<reference evidence="3" key="1">
    <citation type="journal article" date="2006" name="PLoS Biol.">
        <title>Macronuclear genome sequence of the ciliate Tetrahymena thermophila, a model eukaryote.</title>
        <authorList>
            <person name="Eisen J.A."/>
            <person name="Coyne R.S."/>
            <person name="Wu M."/>
            <person name="Wu D."/>
            <person name="Thiagarajan M."/>
            <person name="Wortman J.R."/>
            <person name="Badger J.H."/>
            <person name="Ren Q."/>
            <person name="Amedeo P."/>
            <person name="Jones K.M."/>
            <person name="Tallon L.J."/>
            <person name="Delcher A.L."/>
            <person name="Salzberg S.L."/>
            <person name="Silva J.C."/>
            <person name="Haas B.J."/>
            <person name="Majoros W.H."/>
            <person name="Farzad M."/>
            <person name="Carlton J.M."/>
            <person name="Smith R.K. Jr."/>
            <person name="Garg J."/>
            <person name="Pearlman R.E."/>
            <person name="Karrer K.M."/>
            <person name="Sun L."/>
            <person name="Manning G."/>
            <person name="Elde N.C."/>
            <person name="Turkewitz A.P."/>
            <person name="Asai D.J."/>
            <person name="Wilkes D.E."/>
            <person name="Wang Y."/>
            <person name="Cai H."/>
            <person name="Collins K."/>
            <person name="Stewart B.A."/>
            <person name="Lee S.R."/>
            <person name="Wilamowska K."/>
            <person name="Weinberg Z."/>
            <person name="Ruzzo W.L."/>
            <person name="Wloga D."/>
            <person name="Gaertig J."/>
            <person name="Frankel J."/>
            <person name="Tsao C.-C."/>
            <person name="Gorovsky M.A."/>
            <person name="Keeling P.J."/>
            <person name="Waller R.F."/>
            <person name="Patron N.J."/>
            <person name="Cherry J.M."/>
            <person name="Stover N.A."/>
            <person name="Krieger C.J."/>
            <person name="del Toro C."/>
            <person name="Ryder H.F."/>
            <person name="Williamson S.C."/>
            <person name="Barbeau R.A."/>
            <person name="Hamilton E.P."/>
            <person name="Orias E."/>
        </authorList>
    </citation>
    <scope>NUCLEOTIDE SEQUENCE [LARGE SCALE GENOMIC DNA]</scope>
    <source>
        <strain evidence="3">SB210</strain>
    </source>
</reference>
<protein>
    <recommendedName>
        <fullName evidence="4">Transmembrane protein</fullName>
    </recommendedName>
</protein>
<dbReference type="AlphaFoldDB" id="W7XL14"/>
<gene>
    <name evidence="2" type="ORF">TTHERM_000392687</name>
</gene>
<proteinExistence type="predicted"/>
<dbReference type="Proteomes" id="UP000009168">
    <property type="component" value="Unassembled WGS sequence"/>
</dbReference>
<dbReference type="InParanoid" id="W7XL14"/>
<feature type="signal peptide" evidence="1">
    <location>
        <begin position="1"/>
        <end position="21"/>
    </location>
</feature>
<dbReference type="RefSeq" id="XP_012651963.1">
    <property type="nucleotide sequence ID" value="XM_012796509.1"/>
</dbReference>
<dbReference type="KEGG" id="tet:TTHERM_000392687"/>
<keyword evidence="3" id="KW-1185">Reference proteome</keyword>
<sequence>MTFLFHFLLTVLTRFKAGSNAEMLVTPSGPTQELTLISLRGSLWQILSVESTMYFWRAAPSKFLSASTVFLNISSNQSLLGLTLN</sequence>
<feature type="chain" id="PRO_5004906163" description="Transmembrane protein" evidence="1">
    <location>
        <begin position="22"/>
        <end position="85"/>
    </location>
</feature>
<dbReference type="GeneID" id="24438719"/>
<name>W7XL14_TETTS</name>
<organism evidence="2 3">
    <name type="scientific">Tetrahymena thermophila (strain SB210)</name>
    <dbReference type="NCBI Taxonomy" id="312017"/>
    <lineage>
        <taxon>Eukaryota</taxon>
        <taxon>Sar</taxon>
        <taxon>Alveolata</taxon>
        <taxon>Ciliophora</taxon>
        <taxon>Intramacronucleata</taxon>
        <taxon>Oligohymenophorea</taxon>
        <taxon>Hymenostomatida</taxon>
        <taxon>Tetrahymenina</taxon>
        <taxon>Tetrahymenidae</taxon>
        <taxon>Tetrahymena</taxon>
    </lineage>
</organism>